<accession>A0A323TXJ2</accession>
<dbReference type="PRINTS" id="PR01100">
    <property type="entry name" value="SHIKIMTKNASE"/>
</dbReference>
<dbReference type="GO" id="GO:0008652">
    <property type="term" value="P:amino acid biosynthetic process"/>
    <property type="evidence" value="ECO:0007669"/>
    <property type="project" value="UniProtKB-KW"/>
</dbReference>
<evidence type="ECO:0000256" key="4">
    <source>
        <dbReference type="ARBA" id="ARBA00022605"/>
    </source>
</evidence>
<dbReference type="Pfam" id="PF01202">
    <property type="entry name" value="SKI"/>
    <property type="match status" value="1"/>
</dbReference>
<reference evidence="12 13" key="1">
    <citation type="submission" date="2017-10" db="EMBL/GenBank/DDBJ databases">
        <title>Bacillus sp. nov., a halophilic bacterium isolated from a Keqin Lake.</title>
        <authorList>
            <person name="Wang H."/>
        </authorList>
    </citation>
    <scope>NUCLEOTIDE SEQUENCE [LARGE SCALE GENOMIC DNA]</scope>
    <source>
        <strain evidence="12 13">KQ-12</strain>
    </source>
</reference>
<evidence type="ECO:0000256" key="8">
    <source>
        <dbReference type="ARBA" id="ARBA00022840"/>
    </source>
</evidence>
<dbReference type="RefSeq" id="WP_110607959.1">
    <property type="nucleotide sequence ID" value="NZ_PDOD01000001.1"/>
</dbReference>
<dbReference type="PROSITE" id="PS01128">
    <property type="entry name" value="SHIKIMATE_KINASE"/>
    <property type="match status" value="1"/>
</dbReference>
<dbReference type="GO" id="GO:0005524">
    <property type="term" value="F:ATP binding"/>
    <property type="evidence" value="ECO:0007669"/>
    <property type="project" value="UniProtKB-UniRule"/>
</dbReference>
<feature type="binding site" evidence="11">
    <location>
        <position position="61"/>
    </location>
    <ligand>
        <name>substrate</name>
    </ligand>
</feature>
<dbReference type="GO" id="GO:0009423">
    <property type="term" value="P:chorismate biosynthetic process"/>
    <property type="evidence" value="ECO:0007669"/>
    <property type="project" value="UniProtKB-UniRule"/>
</dbReference>
<comment type="subunit">
    <text evidence="11">Monomer.</text>
</comment>
<dbReference type="OrthoDB" id="9800332at2"/>
<dbReference type="GO" id="GO:0004765">
    <property type="term" value="F:shikimate kinase activity"/>
    <property type="evidence" value="ECO:0007669"/>
    <property type="project" value="UniProtKB-UniRule"/>
</dbReference>
<protein>
    <recommendedName>
        <fullName evidence="3 11">Shikimate kinase</fullName>
        <shortName evidence="11">SK</shortName>
        <ecNumber evidence="3 11">2.7.1.71</ecNumber>
    </recommendedName>
</protein>
<dbReference type="InterPro" id="IPR031322">
    <property type="entry name" value="Shikimate/glucono_kinase"/>
</dbReference>
<feature type="binding site" evidence="11">
    <location>
        <position position="37"/>
    </location>
    <ligand>
        <name>substrate</name>
    </ligand>
</feature>
<comment type="pathway">
    <text evidence="1 11">Metabolic intermediate biosynthesis; chorismate biosynthesis; chorismate from D-erythrose 4-phosphate and phosphoenolpyruvate: step 5/7.</text>
</comment>
<dbReference type="PANTHER" id="PTHR21087:SF16">
    <property type="entry name" value="SHIKIMATE KINASE 1, CHLOROPLASTIC"/>
    <property type="match status" value="1"/>
</dbReference>
<organism evidence="12 13">
    <name type="scientific">Salipaludibacillus keqinensis</name>
    <dbReference type="NCBI Taxonomy" id="2045207"/>
    <lineage>
        <taxon>Bacteria</taxon>
        <taxon>Bacillati</taxon>
        <taxon>Bacillota</taxon>
        <taxon>Bacilli</taxon>
        <taxon>Bacillales</taxon>
        <taxon>Bacillaceae</taxon>
    </lineage>
</organism>
<dbReference type="GO" id="GO:0005829">
    <property type="term" value="C:cytosol"/>
    <property type="evidence" value="ECO:0007669"/>
    <property type="project" value="TreeGrafter"/>
</dbReference>
<dbReference type="Proteomes" id="UP000248214">
    <property type="component" value="Unassembled WGS sequence"/>
</dbReference>
<evidence type="ECO:0000256" key="9">
    <source>
        <dbReference type="ARBA" id="ARBA00023141"/>
    </source>
</evidence>
<dbReference type="InterPro" id="IPR000623">
    <property type="entry name" value="Shikimate_kinase/TSH1"/>
</dbReference>
<proteinExistence type="inferred from homology"/>
<dbReference type="EC" id="2.7.1.71" evidence="3 11"/>
<dbReference type="SUPFAM" id="SSF52540">
    <property type="entry name" value="P-loop containing nucleoside triphosphate hydrolases"/>
    <property type="match status" value="1"/>
</dbReference>
<feature type="binding site" evidence="11">
    <location>
        <position position="19"/>
    </location>
    <ligand>
        <name>Mg(2+)</name>
        <dbReference type="ChEBI" id="CHEBI:18420"/>
    </ligand>
</feature>
<feature type="binding site" evidence="11">
    <location>
        <position position="82"/>
    </location>
    <ligand>
        <name>substrate</name>
    </ligand>
</feature>
<dbReference type="CDD" id="cd00464">
    <property type="entry name" value="SK"/>
    <property type="match status" value="1"/>
</dbReference>
<evidence type="ECO:0000256" key="7">
    <source>
        <dbReference type="ARBA" id="ARBA00022777"/>
    </source>
</evidence>
<name>A0A323TXJ2_9BACI</name>
<sequence length="172" mass="19414">MELNNQCIYLIGFMGSGKTTVGLQLSEELGYSFKDLDQEIVKNTGITIPAIFENVGEAGFRKIEKKMLKELNEPHCVIATGGGVVENEGVLSWMNENGTSIYLKAPFEVMYKRIQDDRNRPLSNQGREALSLRFENRKSMYTQAEVIIDTDGKSVDEVVVEIFKLLTKDRNL</sequence>
<comment type="function">
    <text evidence="11">Catalyzes the specific phosphorylation of the 3-hydroxyl group of shikimic acid using ATP as a cosubstrate.</text>
</comment>
<dbReference type="HAMAP" id="MF_00109">
    <property type="entry name" value="Shikimate_kinase"/>
    <property type="match status" value="1"/>
</dbReference>
<comment type="subcellular location">
    <subcellularLocation>
        <location evidence="11">Cytoplasm</location>
    </subcellularLocation>
</comment>
<gene>
    <name evidence="11" type="primary">aroK</name>
    <name evidence="12" type="ORF">CR194_01985</name>
</gene>
<keyword evidence="6 11" id="KW-0547">Nucleotide-binding</keyword>
<feature type="binding site" evidence="11">
    <location>
        <position position="120"/>
    </location>
    <ligand>
        <name>ATP</name>
        <dbReference type="ChEBI" id="CHEBI:30616"/>
    </ligand>
</feature>
<evidence type="ECO:0000256" key="3">
    <source>
        <dbReference type="ARBA" id="ARBA00012154"/>
    </source>
</evidence>
<keyword evidence="5 11" id="KW-0808">Transferase</keyword>
<dbReference type="GO" id="GO:0009073">
    <property type="term" value="P:aromatic amino acid family biosynthetic process"/>
    <property type="evidence" value="ECO:0007669"/>
    <property type="project" value="UniProtKB-KW"/>
</dbReference>
<dbReference type="UniPathway" id="UPA00053">
    <property type="reaction ID" value="UER00088"/>
</dbReference>
<dbReference type="EMBL" id="PDOD01000001">
    <property type="protein sequence ID" value="PYZ94325.1"/>
    <property type="molecule type" value="Genomic_DNA"/>
</dbReference>
<feature type="binding site" evidence="11">
    <location>
        <begin position="15"/>
        <end position="20"/>
    </location>
    <ligand>
        <name>ATP</name>
        <dbReference type="ChEBI" id="CHEBI:30616"/>
    </ligand>
</feature>
<dbReference type="InterPro" id="IPR023000">
    <property type="entry name" value="Shikimate_kinase_CS"/>
</dbReference>
<dbReference type="PANTHER" id="PTHR21087">
    <property type="entry name" value="SHIKIMATE KINASE"/>
    <property type="match status" value="1"/>
</dbReference>
<dbReference type="AlphaFoldDB" id="A0A323TXJ2"/>
<evidence type="ECO:0000256" key="6">
    <source>
        <dbReference type="ARBA" id="ARBA00022741"/>
    </source>
</evidence>
<evidence type="ECO:0000256" key="2">
    <source>
        <dbReference type="ARBA" id="ARBA00006997"/>
    </source>
</evidence>
<keyword evidence="13" id="KW-1185">Reference proteome</keyword>
<evidence type="ECO:0000256" key="10">
    <source>
        <dbReference type="ARBA" id="ARBA00048567"/>
    </source>
</evidence>
<evidence type="ECO:0000313" key="13">
    <source>
        <dbReference type="Proteomes" id="UP000248214"/>
    </source>
</evidence>
<keyword evidence="11" id="KW-0479">Metal-binding</keyword>
<evidence type="ECO:0000256" key="11">
    <source>
        <dbReference type="HAMAP-Rule" id="MF_00109"/>
    </source>
</evidence>
<dbReference type="InterPro" id="IPR027417">
    <property type="entry name" value="P-loop_NTPase"/>
</dbReference>
<keyword evidence="11" id="KW-0963">Cytoplasm</keyword>
<comment type="cofactor">
    <cofactor evidence="11">
        <name>Mg(2+)</name>
        <dbReference type="ChEBI" id="CHEBI:18420"/>
    </cofactor>
    <text evidence="11">Binds 1 Mg(2+) ion per subunit.</text>
</comment>
<keyword evidence="7 11" id="KW-0418">Kinase</keyword>
<keyword evidence="9 11" id="KW-0057">Aromatic amino acid biosynthesis</keyword>
<keyword evidence="4 11" id="KW-0028">Amino-acid biosynthesis</keyword>
<dbReference type="Gene3D" id="3.40.50.300">
    <property type="entry name" value="P-loop containing nucleotide triphosphate hydrolases"/>
    <property type="match status" value="1"/>
</dbReference>
<comment type="caution">
    <text evidence="11">Lacks conserved residue(s) required for the propagation of feature annotation.</text>
</comment>
<evidence type="ECO:0000256" key="5">
    <source>
        <dbReference type="ARBA" id="ARBA00022679"/>
    </source>
</evidence>
<keyword evidence="8 11" id="KW-0067">ATP-binding</keyword>
<comment type="caution">
    <text evidence="12">The sequence shown here is derived from an EMBL/GenBank/DDBJ whole genome shotgun (WGS) entry which is preliminary data.</text>
</comment>
<feature type="binding site" evidence="11">
    <location>
        <position position="137"/>
    </location>
    <ligand>
        <name>substrate</name>
    </ligand>
</feature>
<keyword evidence="11" id="KW-0460">Magnesium</keyword>
<evidence type="ECO:0000256" key="1">
    <source>
        <dbReference type="ARBA" id="ARBA00004842"/>
    </source>
</evidence>
<comment type="similarity">
    <text evidence="2 11">Belongs to the shikimate kinase family.</text>
</comment>
<comment type="catalytic activity">
    <reaction evidence="10 11">
        <text>shikimate + ATP = 3-phosphoshikimate + ADP + H(+)</text>
        <dbReference type="Rhea" id="RHEA:13121"/>
        <dbReference type="ChEBI" id="CHEBI:15378"/>
        <dbReference type="ChEBI" id="CHEBI:30616"/>
        <dbReference type="ChEBI" id="CHEBI:36208"/>
        <dbReference type="ChEBI" id="CHEBI:145989"/>
        <dbReference type="ChEBI" id="CHEBI:456216"/>
        <dbReference type="EC" id="2.7.1.71"/>
    </reaction>
</comment>
<dbReference type="GO" id="GO:0000287">
    <property type="term" value="F:magnesium ion binding"/>
    <property type="evidence" value="ECO:0007669"/>
    <property type="project" value="UniProtKB-UniRule"/>
</dbReference>
<evidence type="ECO:0000313" key="12">
    <source>
        <dbReference type="EMBL" id="PYZ94325.1"/>
    </source>
</evidence>